<dbReference type="Proteomes" id="UP000742786">
    <property type="component" value="Unassembled WGS sequence"/>
</dbReference>
<accession>A0A916J4M4</accession>
<sequence>MNDKFELKLPEHKRATAARSEIYKILSGIFIFPSDGQQKNFVLQGAGVALREAASELPFGVPSIESLGPGYASMAADDDDLEVTYTSLFDNCTGKSALSLYEKDYSTKDTKQIWEDLIRFYEHFGLHYDLAKCKEWPDHISTQLEFLHYLTFLEAGAPDDMVDVYMAAESDFLERHVVEWIPKFSEKLLAMAEDSPYAGLSQVLAQFVEEEMEFNRRRRTIQ</sequence>
<proteinExistence type="predicted"/>
<dbReference type="EMBL" id="CAJQUM010000001">
    <property type="protein sequence ID" value="CAG4883891.1"/>
    <property type="molecule type" value="Genomic_DNA"/>
</dbReference>
<dbReference type="InterPro" id="IPR020945">
    <property type="entry name" value="DMSO/NO3_reduct_chaperone"/>
</dbReference>
<keyword evidence="1" id="KW-0143">Chaperone</keyword>
<protein>
    <submittedName>
        <fullName evidence="2">Delta-subunit of ethylbenzene dehydrogenase</fullName>
    </submittedName>
</protein>
<name>A0A916J4M4_9PROT</name>
<organism evidence="2 3">
    <name type="scientific">Georgfuchsia toluolica</name>
    <dbReference type="NCBI Taxonomy" id="424218"/>
    <lineage>
        <taxon>Bacteria</taxon>
        <taxon>Pseudomonadati</taxon>
        <taxon>Pseudomonadota</taxon>
        <taxon>Betaproteobacteria</taxon>
        <taxon>Nitrosomonadales</taxon>
        <taxon>Sterolibacteriaceae</taxon>
        <taxon>Georgfuchsia</taxon>
    </lineage>
</organism>
<comment type="caution">
    <text evidence="2">The sequence shown here is derived from an EMBL/GenBank/DDBJ whole genome shotgun (WGS) entry which is preliminary data.</text>
</comment>
<reference evidence="2" key="1">
    <citation type="submission" date="2021-04" db="EMBL/GenBank/DDBJ databases">
        <authorList>
            <person name="Hornung B."/>
        </authorList>
    </citation>
    <scope>NUCLEOTIDE SEQUENCE</scope>
    <source>
        <strain evidence="2">G5G6</strain>
    </source>
</reference>
<dbReference type="PANTHER" id="PTHR34227">
    <property type="entry name" value="CHAPERONE PROTEIN YCDY"/>
    <property type="match status" value="1"/>
</dbReference>
<dbReference type="RefSeq" id="WP_220635802.1">
    <property type="nucleotide sequence ID" value="NZ_CAJQUM010000001.1"/>
</dbReference>
<dbReference type="PANTHER" id="PTHR34227:SF1">
    <property type="entry name" value="DIMETHYL SULFOXIDE REDUCTASE CHAPERONE-RELATED"/>
    <property type="match status" value="1"/>
</dbReference>
<keyword evidence="3" id="KW-1185">Reference proteome</keyword>
<evidence type="ECO:0000256" key="1">
    <source>
        <dbReference type="ARBA" id="ARBA00023186"/>
    </source>
</evidence>
<dbReference type="Pfam" id="PF02613">
    <property type="entry name" value="Nitrate_red_del"/>
    <property type="match status" value="1"/>
</dbReference>
<dbReference type="InterPro" id="IPR036411">
    <property type="entry name" value="TorD-like_sf"/>
</dbReference>
<evidence type="ECO:0000313" key="3">
    <source>
        <dbReference type="Proteomes" id="UP000742786"/>
    </source>
</evidence>
<dbReference type="AlphaFoldDB" id="A0A916J4M4"/>
<dbReference type="NCBIfam" id="TIGR03482">
    <property type="entry name" value="DMSO_red_II_cha"/>
    <property type="match status" value="1"/>
</dbReference>
<dbReference type="InterPro" id="IPR050289">
    <property type="entry name" value="TorD/DmsD_chaperones"/>
</dbReference>
<gene>
    <name evidence="2" type="primary">ebdD</name>
    <name evidence="2" type="ORF">GTOL_11774</name>
</gene>
<dbReference type="Gene3D" id="1.10.3480.10">
    <property type="entry name" value="TorD-like"/>
    <property type="match status" value="1"/>
</dbReference>
<dbReference type="SUPFAM" id="SSF89155">
    <property type="entry name" value="TorD-like"/>
    <property type="match status" value="1"/>
</dbReference>
<dbReference type="NCBIfam" id="NF042981">
    <property type="entry name" value="EthbenzDh_ebdD"/>
    <property type="match status" value="1"/>
</dbReference>
<dbReference type="InterPro" id="IPR017843">
    <property type="entry name" value="DMSO_Rdtase_II_chaperone"/>
</dbReference>
<evidence type="ECO:0000313" key="2">
    <source>
        <dbReference type="EMBL" id="CAG4883891.1"/>
    </source>
</evidence>